<reference evidence="2" key="1">
    <citation type="submission" date="2022-11" db="UniProtKB">
        <authorList>
            <consortium name="WormBaseParasite"/>
        </authorList>
    </citation>
    <scope>IDENTIFICATION</scope>
</reference>
<sequence>VKAYQPRQVPDEGKVYEEKDDGFGGDSTGGVLKKKEDNIPMPIELDLDDDEELDTALVSAPERDLVDLAGILGMHNVLNQSQYHNVIKGKSQDENTGTSFNNVVKAYQPRQVPDEGENETDVEDCLKRLVEDDAALTEVNINNMKRVSKERIRNLISAATHSKHITKLSMSNTAIGDSEARLSLSFFEFEVDPLKCLKQSCDDNRQSVLGNQIEMDIMMSIEENESLLRVGIGFQSMEARHRVSEALERNYERVRLRRLGKTV</sequence>
<name>A0AC34G5V3_9BILA</name>
<dbReference type="WBParaSite" id="ES5_v2.g25096.t1">
    <property type="protein sequence ID" value="ES5_v2.g25096.t1"/>
    <property type="gene ID" value="ES5_v2.g25096"/>
</dbReference>
<protein>
    <submittedName>
        <fullName evidence="2">Uncharacterized protein</fullName>
    </submittedName>
</protein>
<evidence type="ECO:0000313" key="1">
    <source>
        <dbReference type="Proteomes" id="UP000887579"/>
    </source>
</evidence>
<evidence type="ECO:0000313" key="2">
    <source>
        <dbReference type="WBParaSite" id="ES5_v2.g25096.t1"/>
    </source>
</evidence>
<accession>A0AC34G5V3</accession>
<dbReference type="Proteomes" id="UP000887579">
    <property type="component" value="Unplaced"/>
</dbReference>
<organism evidence="1 2">
    <name type="scientific">Panagrolaimus sp. ES5</name>
    <dbReference type="NCBI Taxonomy" id="591445"/>
    <lineage>
        <taxon>Eukaryota</taxon>
        <taxon>Metazoa</taxon>
        <taxon>Ecdysozoa</taxon>
        <taxon>Nematoda</taxon>
        <taxon>Chromadorea</taxon>
        <taxon>Rhabditida</taxon>
        <taxon>Tylenchina</taxon>
        <taxon>Panagrolaimomorpha</taxon>
        <taxon>Panagrolaimoidea</taxon>
        <taxon>Panagrolaimidae</taxon>
        <taxon>Panagrolaimus</taxon>
    </lineage>
</organism>
<proteinExistence type="predicted"/>